<reference evidence="3 4" key="1">
    <citation type="submission" date="2019-08" db="EMBL/GenBank/DDBJ databases">
        <title>Deep-cultivation of Planctomycetes and their phenomic and genomic characterization uncovers novel biology.</title>
        <authorList>
            <person name="Wiegand S."/>
            <person name="Jogler M."/>
            <person name="Boedeker C."/>
            <person name="Pinto D."/>
            <person name="Vollmers J."/>
            <person name="Rivas-Marin E."/>
            <person name="Kohn T."/>
            <person name="Peeters S.H."/>
            <person name="Heuer A."/>
            <person name="Rast P."/>
            <person name="Oberbeckmann S."/>
            <person name="Bunk B."/>
            <person name="Jeske O."/>
            <person name="Meyerdierks A."/>
            <person name="Storesund J.E."/>
            <person name="Kallscheuer N."/>
            <person name="Luecker S."/>
            <person name="Lage O.M."/>
            <person name="Pohl T."/>
            <person name="Merkel B.J."/>
            <person name="Hornburger P."/>
            <person name="Mueller R.-W."/>
            <person name="Bruemmer F."/>
            <person name="Labrenz M."/>
            <person name="Spormann A.M."/>
            <person name="Op den Camp H."/>
            <person name="Overmann J."/>
            <person name="Amann R."/>
            <person name="Jetten M.S.M."/>
            <person name="Mascher T."/>
            <person name="Medema M.H."/>
            <person name="Devos D.P."/>
            <person name="Kaster A.-K."/>
            <person name="Ovreas L."/>
            <person name="Rohde M."/>
            <person name="Galperin M.Y."/>
            <person name="Jogler C."/>
        </authorList>
    </citation>
    <scope>NUCLEOTIDE SEQUENCE [LARGE SCALE GENOMIC DNA]</scope>
    <source>
        <strain evidence="3 4">OJF2</strain>
    </source>
</reference>
<feature type="chain" id="PRO_5023122229" description="3-keto-alpha-glucoside-1,2-lyase/3-keto-2-hydroxy-glucal hydratase domain-containing protein" evidence="1">
    <location>
        <begin position="25"/>
        <end position="232"/>
    </location>
</feature>
<accession>A0A5B9W9B1</accession>
<dbReference type="OrthoDB" id="9798604at2"/>
<evidence type="ECO:0000313" key="3">
    <source>
        <dbReference type="EMBL" id="QEH37176.1"/>
    </source>
</evidence>
<dbReference type="Pfam" id="PF06439">
    <property type="entry name" value="3keto-disac_hyd"/>
    <property type="match status" value="1"/>
</dbReference>
<protein>
    <recommendedName>
        <fullName evidence="2">3-keto-alpha-glucoside-1,2-lyase/3-keto-2-hydroxy-glucal hydratase domain-containing protein</fullName>
    </recommendedName>
</protein>
<dbReference type="InterPro" id="IPR010496">
    <property type="entry name" value="AL/BT2_dom"/>
</dbReference>
<sequence length="232" mass="25733" precursor="true">MFATRPFRNGLIALAVALAGPASALSGDEPKGEPSLLENDPKGWIDMLTGAGPELEGWVRGPIPGTAELPEKSPWSFDKATSSLICDGSNSHEWLRLDQVLTDYVLHVEWRFEKVAGKKGYNSGVYVRTSSDQKLWHQAQCGDGSGGYLFGETMSNYASKPFDLSKEVRDRRVKPAGEWNTYELTCRGREVTLWVNGAVTCVMKPCPVPRGYIGVESEGYRIEFRNIRVKML</sequence>
<gene>
    <name evidence="3" type="ORF">OJF2_57630</name>
</gene>
<evidence type="ECO:0000313" key="4">
    <source>
        <dbReference type="Proteomes" id="UP000324233"/>
    </source>
</evidence>
<organism evidence="3 4">
    <name type="scientific">Aquisphaera giovannonii</name>
    <dbReference type="NCBI Taxonomy" id="406548"/>
    <lineage>
        <taxon>Bacteria</taxon>
        <taxon>Pseudomonadati</taxon>
        <taxon>Planctomycetota</taxon>
        <taxon>Planctomycetia</taxon>
        <taxon>Isosphaerales</taxon>
        <taxon>Isosphaeraceae</taxon>
        <taxon>Aquisphaera</taxon>
    </lineage>
</organism>
<feature type="domain" description="3-keto-alpha-glucoside-1,2-lyase/3-keto-2-hydroxy-glucal hydratase" evidence="2">
    <location>
        <begin position="71"/>
        <end position="230"/>
    </location>
</feature>
<dbReference type="GO" id="GO:0016787">
    <property type="term" value="F:hydrolase activity"/>
    <property type="evidence" value="ECO:0007669"/>
    <property type="project" value="InterPro"/>
</dbReference>
<keyword evidence="4" id="KW-1185">Reference proteome</keyword>
<dbReference type="RefSeq" id="WP_148596775.1">
    <property type="nucleotide sequence ID" value="NZ_CP042997.1"/>
</dbReference>
<keyword evidence="1" id="KW-0732">Signal</keyword>
<dbReference type="Proteomes" id="UP000324233">
    <property type="component" value="Chromosome"/>
</dbReference>
<dbReference type="KEGG" id="agv:OJF2_57630"/>
<dbReference type="AlphaFoldDB" id="A0A5B9W9B1"/>
<proteinExistence type="predicted"/>
<feature type="signal peptide" evidence="1">
    <location>
        <begin position="1"/>
        <end position="24"/>
    </location>
</feature>
<dbReference type="EMBL" id="CP042997">
    <property type="protein sequence ID" value="QEH37176.1"/>
    <property type="molecule type" value="Genomic_DNA"/>
</dbReference>
<dbReference type="Gene3D" id="2.60.120.560">
    <property type="entry name" value="Exo-inulinase, domain 1"/>
    <property type="match status" value="1"/>
</dbReference>
<evidence type="ECO:0000256" key="1">
    <source>
        <dbReference type="SAM" id="SignalP"/>
    </source>
</evidence>
<name>A0A5B9W9B1_9BACT</name>
<evidence type="ECO:0000259" key="2">
    <source>
        <dbReference type="Pfam" id="PF06439"/>
    </source>
</evidence>